<keyword evidence="3" id="KW-1185">Reference proteome</keyword>
<accession>A0ABY7YP94</accession>
<gene>
    <name evidence="2" type="ORF">PSQ19_01755</name>
</gene>
<evidence type="ECO:0000256" key="1">
    <source>
        <dbReference type="SAM" id="MobiDB-lite"/>
    </source>
</evidence>
<dbReference type="Proteomes" id="UP001220530">
    <property type="component" value="Chromosome"/>
</dbReference>
<evidence type="ECO:0000313" key="3">
    <source>
        <dbReference type="Proteomes" id="UP001220530"/>
    </source>
</evidence>
<evidence type="ECO:0000313" key="2">
    <source>
        <dbReference type="EMBL" id="WDR02968.1"/>
    </source>
</evidence>
<sequence>MDLKQISADVAQSLQLEAYLPGLAYAPPIWQIVGRGGADWSAHTAPSRAHVLDAGDGPAIVTPVFKSPTTSPAPTPLEGDEPGSVAAIIAQETTLIDNDLVVLSDYDGPISFQSGAPQALHEMTLAVEAISGPITSIAGLHTIEDIPRFIEGSAAVFHAMADGETSNENTTIVEVDALSGTYVNGQQADEAPELEENLPMRLREQVQSDEADDDPGPLTETLSGDDYPDTVTLHSGGNLLVNEAAIMNASLTPTFLAVAGDHHQLDAIIQTNAYSDHDQVGAGVPGASSNAADTTVAKNIATFEHDQRDTAAIAAEHRPDVLPHNWQISTVAGDLVFTEWLSQYHFAYDEDVHVLSSTGATTTVTSGENVGLNGVSFHNLGLQFDLVMVGGNLYDANIIVQNNILYDNDSVEVLGGGGIDTGTGSLATSGNLLWNEANIVNVGPTQIHTGMPGQYYDAMNALDAGNRAMPDAFKFDNMFEGFPMLRALYVSGDIYDLRYVQQTNVLGDADYVAIEEARVAASHPEYTLNTGANALANIATIYDYDNLGTTTFVGGQSYSDSVLIQADIMAANDEAEDDNALVSEVIAFLDLDGDYVIPAGDDLSPNTITADGPSLDVMQTMLA</sequence>
<proteinExistence type="predicted"/>
<name>A0ABY7YP94_9HYPH</name>
<dbReference type="EMBL" id="CP118246">
    <property type="protein sequence ID" value="WDR02968.1"/>
    <property type="molecule type" value="Genomic_DNA"/>
</dbReference>
<dbReference type="RefSeq" id="WP_282219370.1">
    <property type="nucleotide sequence ID" value="NZ_CP118246.1"/>
</dbReference>
<reference evidence="2 3" key="1">
    <citation type="submission" date="2023-02" db="EMBL/GenBank/DDBJ databases">
        <title>Devosia algicola sp. nov., isolated from the phycosphere of marine algae.</title>
        <authorList>
            <person name="Kim J.M."/>
            <person name="Lee J.K."/>
            <person name="Choi B.J."/>
            <person name="Bayburt H."/>
            <person name="Jeon C.O."/>
        </authorList>
    </citation>
    <scope>NUCLEOTIDE SEQUENCE [LARGE SCALE GENOMIC DNA]</scope>
    <source>
        <strain evidence="2 3">G20-9</strain>
    </source>
</reference>
<evidence type="ECO:0008006" key="4">
    <source>
        <dbReference type="Google" id="ProtNLM"/>
    </source>
</evidence>
<organism evidence="2 3">
    <name type="scientific">Devosia algicola</name>
    <dbReference type="NCBI Taxonomy" id="3026418"/>
    <lineage>
        <taxon>Bacteria</taxon>
        <taxon>Pseudomonadati</taxon>
        <taxon>Pseudomonadota</taxon>
        <taxon>Alphaproteobacteria</taxon>
        <taxon>Hyphomicrobiales</taxon>
        <taxon>Devosiaceae</taxon>
        <taxon>Devosia</taxon>
    </lineage>
</organism>
<feature type="region of interest" description="Disordered" evidence="1">
    <location>
        <begin position="205"/>
        <end position="228"/>
    </location>
</feature>
<protein>
    <recommendedName>
        <fullName evidence="4">Type I secretion protein</fullName>
    </recommendedName>
</protein>